<reference evidence="2" key="1">
    <citation type="submission" date="2022-11" db="UniProtKB">
        <authorList>
            <consortium name="WormBaseParasite"/>
        </authorList>
    </citation>
    <scope>IDENTIFICATION</scope>
</reference>
<proteinExistence type="predicted"/>
<evidence type="ECO:0000313" key="1">
    <source>
        <dbReference type="Proteomes" id="UP000887565"/>
    </source>
</evidence>
<name>A0A915JV72_ROMCU</name>
<protein>
    <submittedName>
        <fullName evidence="2">Uncharacterized protein</fullName>
    </submittedName>
</protein>
<keyword evidence="1" id="KW-1185">Reference proteome</keyword>
<dbReference type="WBParaSite" id="nRc.2.0.1.t30196-RA">
    <property type="protein sequence ID" value="nRc.2.0.1.t30196-RA"/>
    <property type="gene ID" value="nRc.2.0.1.g30196"/>
</dbReference>
<sequence>MANAFKGLESHFFQNPLFIGYFCRAMAELDGKKSAANNIFGIFRRISKKDKEKETVKSPKIKQEMMQGQTALKRKISSKRSLAIPPFEASLDWDTGRLFMPPEDEHIGRYN</sequence>
<organism evidence="1 2">
    <name type="scientific">Romanomermis culicivorax</name>
    <name type="common">Nematode worm</name>
    <dbReference type="NCBI Taxonomy" id="13658"/>
    <lineage>
        <taxon>Eukaryota</taxon>
        <taxon>Metazoa</taxon>
        <taxon>Ecdysozoa</taxon>
        <taxon>Nematoda</taxon>
        <taxon>Enoplea</taxon>
        <taxon>Dorylaimia</taxon>
        <taxon>Mermithida</taxon>
        <taxon>Mermithoidea</taxon>
        <taxon>Mermithidae</taxon>
        <taxon>Romanomermis</taxon>
    </lineage>
</organism>
<evidence type="ECO:0000313" key="2">
    <source>
        <dbReference type="WBParaSite" id="nRc.2.0.1.t30196-RA"/>
    </source>
</evidence>
<accession>A0A915JV72</accession>
<dbReference type="Proteomes" id="UP000887565">
    <property type="component" value="Unplaced"/>
</dbReference>
<dbReference type="AlphaFoldDB" id="A0A915JV72"/>